<evidence type="ECO:0000313" key="4">
    <source>
        <dbReference type="Proteomes" id="UP001150217"/>
    </source>
</evidence>
<protein>
    <submittedName>
        <fullName evidence="3">Uncharacterized protein</fullName>
    </submittedName>
</protein>
<keyword evidence="4" id="KW-1185">Reference proteome</keyword>
<reference evidence="3" key="1">
    <citation type="submission" date="2022-08" db="EMBL/GenBank/DDBJ databases">
        <title>A Global Phylogenomic Analysis of the Shiitake Genus Lentinula.</title>
        <authorList>
            <consortium name="DOE Joint Genome Institute"/>
            <person name="Sierra-Patev S."/>
            <person name="Min B."/>
            <person name="Naranjo-Ortiz M."/>
            <person name="Looney B."/>
            <person name="Konkel Z."/>
            <person name="Slot J.C."/>
            <person name="Sakamoto Y."/>
            <person name="Steenwyk J.L."/>
            <person name="Rokas A."/>
            <person name="Carro J."/>
            <person name="Camarero S."/>
            <person name="Ferreira P."/>
            <person name="Molpeceres G."/>
            <person name="Ruiz-Duenas F.J."/>
            <person name="Serrano A."/>
            <person name="Henrissat B."/>
            <person name="Drula E."/>
            <person name="Hughes K.W."/>
            <person name="Mata J.L."/>
            <person name="Ishikawa N.K."/>
            <person name="Vargas-Isla R."/>
            <person name="Ushijima S."/>
            <person name="Smith C.A."/>
            <person name="Ahrendt S."/>
            <person name="Andreopoulos W."/>
            <person name="He G."/>
            <person name="Labutti K."/>
            <person name="Lipzen A."/>
            <person name="Ng V."/>
            <person name="Riley R."/>
            <person name="Sandor L."/>
            <person name="Barry K."/>
            <person name="Martinez A.T."/>
            <person name="Xiao Y."/>
            <person name="Gibbons J.G."/>
            <person name="Terashima K."/>
            <person name="Grigoriev I.V."/>
            <person name="Hibbett D.S."/>
        </authorList>
    </citation>
    <scope>NUCLEOTIDE SEQUENCE</scope>
    <source>
        <strain evidence="3">RHP3577 ss4</strain>
    </source>
</reference>
<evidence type="ECO:0000256" key="2">
    <source>
        <dbReference type="SAM" id="Phobius"/>
    </source>
</evidence>
<keyword evidence="2" id="KW-0472">Membrane</keyword>
<sequence length="443" mass="48510">MPHRPRQLHRRCIRVLATDQQLVHIITIGVSVCAFGFIPKMQSGRGCNSSIPFLYFLIVIPLSSVNVDASPIGTRTHMSENFASVAVKDEDSSAQDSEETMSEDERAALECAPYVERDSDVTGESPNDWDQSVGPNGIQDVDSESTISATFDPTHSVVNQSALHSTTSPENTVNTISTSITSNITQTTIVGVTTKLNTDSASSAVLPTDMPIVTQANSWTTAGEHSTVMPTRGGVRVDGIINASFQLILHSRDAEIFRPTEDPPSSPNSPISLPSLLTVTNEAGGNVFYSSACQVDDDALMLRLLAGLVTAILVLHLINTMKIWYNDWKKSEFRHQSDRESSSSSTSFRNSHHEELAEVVQPFQKLSRPVDLAIDTNVTNTRTRTRDASLVFNPSLPIHKSVIYTASDPAHSLTKLQRSYVQRASRGVHPPSYQTRVESFEMV</sequence>
<keyword evidence="2" id="KW-0812">Transmembrane</keyword>
<feature type="transmembrane region" description="Helical" evidence="2">
    <location>
        <begin position="21"/>
        <end position="38"/>
    </location>
</feature>
<name>A0ABQ8V3G4_9AGAR</name>
<proteinExistence type="predicted"/>
<feature type="region of interest" description="Disordered" evidence="1">
    <location>
        <begin position="87"/>
        <end position="106"/>
    </location>
</feature>
<accession>A0ABQ8V3G4</accession>
<dbReference type="Proteomes" id="UP001150217">
    <property type="component" value="Unassembled WGS sequence"/>
</dbReference>
<comment type="caution">
    <text evidence="3">The sequence shown here is derived from an EMBL/GenBank/DDBJ whole genome shotgun (WGS) entry which is preliminary data.</text>
</comment>
<evidence type="ECO:0000256" key="1">
    <source>
        <dbReference type="SAM" id="MobiDB-lite"/>
    </source>
</evidence>
<feature type="compositionally biased region" description="Acidic residues" evidence="1">
    <location>
        <begin position="92"/>
        <end position="102"/>
    </location>
</feature>
<gene>
    <name evidence="3" type="ORF">C8R41DRAFT_924779</name>
</gene>
<feature type="region of interest" description="Disordered" evidence="1">
    <location>
        <begin position="118"/>
        <end position="142"/>
    </location>
</feature>
<keyword evidence="2" id="KW-1133">Transmembrane helix</keyword>
<organism evidence="3 4">
    <name type="scientific">Lentinula lateritia</name>
    <dbReference type="NCBI Taxonomy" id="40482"/>
    <lineage>
        <taxon>Eukaryota</taxon>
        <taxon>Fungi</taxon>
        <taxon>Dikarya</taxon>
        <taxon>Basidiomycota</taxon>
        <taxon>Agaricomycotina</taxon>
        <taxon>Agaricomycetes</taxon>
        <taxon>Agaricomycetidae</taxon>
        <taxon>Agaricales</taxon>
        <taxon>Marasmiineae</taxon>
        <taxon>Omphalotaceae</taxon>
        <taxon>Lentinula</taxon>
    </lineage>
</organism>
<dbReference type="EMBL" id="JANVFT010000090">
    <property type="protein sequence ID" value="KAJ4470747.1"/>
    <property type="molecule type" value="Genomic_DNA"/>
</dbReference>
<feature type="compositionally biased region" description="Polar residues" evidence="1">
    <location>
        <begin position="122"/>
        <end position="134"/>
    </location>
</feature>
<evidence type="ECO:0000313" key="3">
    <source>
        <dbReference type="EMBL" id="KAJ4470747.1"/>
    </source>
</evidence>